<comment type="caution">
    <text evidence="3">The sequence shown here is derived from an EMBL/GenBank/DDBJ whole genome shotgun (WGS) entry which is preliminary data.</text>
</comment>
<dbReference type="InterPro" id="IPR013591">
    <property type="entry name" value="Brevis_radix_dom"/>
</dbReference>
<reference evidence="3 4" key="1">
    <citation type="submission" date="2019-09" db="EMBL/GenBank/DDBJ databases">
        <authorList>
            <person name="Ou C."/>
        </authorList>
    </citation>
    <scope>NUCLEOTIDE SEQUENCE [LARGE SCALE GENOMIC DNA]</scope>
    <source>
        <strain evidence="3">S2</strain>
        <tissue evidence="3">Leaf</tissue>
    </source>
</reference>
<dbReference type="AlphaFoldDB" id="A0A5N5G843"/>
<dbReference type="Pfam" id="PF08381">
    <property type="entry name" value="BRX"/>
    <property type="match status" value="1"/>
</dbReference>
<dbReference type="Proteomes" id="UP000327157">
    <property type="component" value="Chromosome 11"/>
</dbReference>
<evidence type="ECO:0000259" key="2">
    <source>
        <dbReference type="PROSITE" id="PS51514"/>
    </source>
</evidence>
<evidence type="ECO:0000313" key="4">
    <source>
        <dbReference type="Proteomes" id="UP000327157"/>
    </source>
</evidence>
<gene>
    <name evidence="3" type="ORF">D8674_006511</name>
</gene>
<dbReference type="PROSITE" id="PS51514">
    <property type="entry name" value="BRX"/>
    <property type="match status" value="1"/>
</dbReference>
<reference evidence="3 4" key="3">
    <citation type="submission" date="2019-11" db="EMBL/GenBank/DDBJ databases">
        <title>A de novo genome assembly of a pear dwarfing rootstock.</title>
        <authorList>
            <person name="Wang F."/>
            <person name="Wang J."/>
            <person name="Li S."/>
            <person name="Zhang Y."/>
            <person name="Fang M."/>
            <person name="Ma L."/>
            <person name="Zhao Y."/>
            <person name="Jiang S."/>
        </authorList>
    </citation>
    <scope>NUCLEOTIDE SEQUENCE [LARGE SCALE GENOMIC DNA]</scope>
    <source>
        <strain evidence="3">S2</strain>
        <tissue evidence="3">Leaf</tissue>
    </source>
</reference>
<organism evidence="3 4">
    <name type="scientific">Pyrus ussuriensis x Pyrus communis</name>
    <dbReference type="NCBI Taxonomy" id="2448454"/>
    <lineage>
        <taxon>Eukaryota</taxon>
        <taxon>Viridiplantae</taxon>
        <taxon>Streptophyta</taxon>
        <taxon>Embryophyta</taxon>
        <taxon>Tracheophyta</taxon>
        <taxon>Spermatophyta</taxon>
        <taxon>Magnoliopsida</taxon>
        <taxon>eudicotyledons</taxon>
        <taxon>Gunneridae</taxon>
        <taxon>Pentapetalae</taxon>
        <taxon>rosids</taxon>
        <taxon>fabids</taxon>
        <taxon>Rosales</taxon>
        <taxon>Rosaceae</taxon>
        <taxon>Amygdaloideae</taxon>
        <taxon>Maleae</taxon>
        <taxon>Pyrus</taxon>
    </lineage>
</organism>
<protein>
    <recommendedName>
        <fullName evidence="2">BRX domain-containing protein</fullName>
    </recommendedName>
</protein>
<evidence type="ECO:0000256" key="1">
    <source>
        <dbReference type="SAM" id="MobiDB-lite"/>
    </source>
</evidence>
<evidence type="ECO:0000313" key="3">
    <source>
        <dbReference type="EMBL" id="KAB2606794.1"/>
    </source>
</evidence>
<accession>A0A5N5G843</accession>
<sequence length="84" mass="9610">MIKSPDKLPNGDGDNFARSKNFPLPANDNTVEAEWIEQYEPGIYTTLVALRDITKDLKRARFRVSWFCWFLNTINLSAGSPMIC</sequence>
<feature type="region of interest" description="Disordered" evidence="1">
    <location>
        <begin position="1"/>
        <end position="25"/>
    </location>
</feature>
<proteinExistence type="predicted"/>
<reference evidence="4" key="2">
    <citation type="submission" date="2019-10" db="EMBL/GenBank/DDBJ databases">
        <title>A de novo genome assembly of a pear dwarfing rootstock.</title>
        <authorList>
            <person name="Wang F."/>
            <person name="Wang J."/>
            <person name="Li S."/>
            <person name="Zhang Y."/>
            <person name="Fang M."/>
            <person name="Ma L."/>
            <person name="Zhao Y."/>
            <person name="Jiang S."/>
        </authorList>
    </citation>
    <scope>NUCLEOTIDE SEQUENCE [LARGE SCALE GENOMIC DNA]</scope>
</reference>
<feature type="domain" description="BRX" evidence="2">
    <location>
        <begin position="33"/>
        <end position="84"/>
    </location>
</feature>
<keyword evidence="4" id="KW-1185">Reference proteome</keyword>
<name>A0A5N5G843_9ROSA</name>
<dbReference type="EMBL" id="SMOL01000559">
    <property type="protein sequence ID" value="KAB2606794.1"/>
    <property type="molecule type" value="Genomic_DNA"/>
</dbReference>
<dbReference type="OrthoDB" id="1427124at2759"/>